<name>A0ABX6P3C6_9BURK</name>
<keyword evidence="2" id="KW-1185">Reference proteome</keyword>
<organism evidence="1 2">
    <name type="scientific">Ramlibacter terrae</name>
    <dbReference type="NCBI Taxonomy" id="2732511"/>
    <lineage>
        <taxon>Bacteria</taxon>
        <taxon>Pseudomonadati</taxon>
        <taxon>Pseudomonadota</taxon>
        <taxon>Betaproteobacteria</taxon>
        <taxon>Burkholderiales</taxon>
        <taxon>Comamonadaceae</taxon>
        <taxon>Ramlibacter</taxon>
    </lineage>
</organism>
<evidence type="ECO:0000313" key="2">
    <source>
        <dbReference type="Proteomes" id="UP000500826"/>
    </source>
</evidence>
<dbReference type="EMBL" id="CP053418">
    <property type="protein sequence ID" value="QJW84567.1"/>
    <property type="molecule type" value="Genomic_DNA"/>
</dbReference>
<sequence>MAEAGLVRALLALLGTGEASCRWTFVPAGRCDVLLADAACDAPDQARSERQAQALLLLGKDVSGGADALQRPLRANELEAALRRPGQLLGCAGDAPAAPAPARTAAPAATTRYKLVRWPPAALLRGEPQRIRMATQLSRRFLSATELGQLTNQDPARCLVLLQLLQGFNLLQVEPASVPSPGVSSPRAAAPAVGWALVRSIKRRLGL</sequence>
<dbReference type="Proteomes" id="UP000500826">
    <property type="component" value="Chromosome"/>
</dbReference>
<evidence type="ECO:0008006" key="3">
    <source>
        <dbReference type="Google" id="ProtNLM"/>
    </source>
</evidence>
<protein>
    <recommendedName>
        <fullName evidence="3">DprA winged helix domain-containing protein</fullName>
    </recommendedName>
</protein>
<reference evidence="1 2" key="1">
    <citation type="submission" date="2020-05" db="EMBL/GenBank/DDBJ databases">
        <title>Ramlibacter rhizophilus sp. nov., isolated from rhizosphere soil of national flower Mugunghwa from South Korea.</title>
        <authorList>
            <person name="Zheng-Fei Y."/>
            <person name="Huan T."/>
        </authorList>
    </citation>
    <scope>NUCLEOTIDE SEQUENCE [LARGE SCALE GENOMIC DNA]</scope>
    <source>
        <strain evidence="1 2">H242</strain>
    </source>
</reference>
<accession>A0ABX6P3C6</accession>
<evidence type="ECO:0000313" key="1">
    <source>
        <dbReference type="EMBL" id="QJW84567.1"/>
    </source>
</evidence>
<gene>
    <name evidence="1" type="ORF">HK414_15385</name>
</gene>
<proteinExistence type="predicted"/>